<keyword evidence="4 6" id="KW-0371">Homeobox</keyword>
<proteinExistence type="predicted"/>
<dbReference type="WBParaSite" id="GPLIN_000835700">
    <property type="protein sequence ID" value="GPLIN_000835700"/>
    <property type="gene ID" value="GPLIN_000835700"/>
</dbReference>
<accession>A0A183C662</accession>
<feature type="domain" description="Homeobox" evidence="9">
    <location>
        <begin position="1"/>
        <end position="56"/>
    </location>
</feature>
<comment type="subcellular location">
    <subcellularLocation>
        <location evidence="1 6 7">Nucleus</location>
    </subcellularLocation>
</comment>
<evidence type="ECO:0000256" key="6">
    <source>
        <dbReference type="PROSITE-ProRule" id="PRU00108"/>
    </source>
</evidence>
<name>A0A183C662_GLOPA</name>
<feature type="DNA-binding region" description="Homeobox" evidence="6">
    <location>
        <begin position="3"/>
        <end position="57"/>
    </location>
</feature>
<keyword evidence="3 6" id="KW-0238">DNA-binding</keyword>
<evidence type="ECO:0000259" key="9">
    <source>
        <dbReference type="PROSITE" id="PS50071"/>
    </source>
</evidence>
<dbReference type="CDD" id="cd00086">
    <property type="entry name" value="homeodomain"/>
    <property type="match status" value="1"/>
</dbReference>
<dbReference type="GO" id="GO:0000978">
    <property type="term" value="F:RNA polymerase II cis-regulatory region sequence-specific DNA binding"/>
    <property type="evidence" value="ECO:0007669"/>
    <property type="project" value="TreeGrafter"/>
</dbReference>
<dbReference type="PROSITE" id="PS00027">
    <property type="entry name" value="HOMEOBOX_1"/>
    <property type="match status" value="1"/>
</dbReference>
<dbReference type="GO" id="GO:0000981">
    <property type="term" value="F:DNA-binding transcription factor activity, RNA polymerase II-specific"/>
    <property type="evidence" value="ECO:0007669"/>
    <property type="project" value="InterPro"/>
</dbReference>
<evidence type="ECO:0000256" key="2">
    <source>
        <dbReference type="ARBA" id="ARBA00022473"/>
    </source>
</evidence>
<evidence type="ECO:0000256" key="7">
    <source>
        <dbReference type="RuleBase" id="RU000682"/>
    </source>
</evidence>
<evidence type="ECO:0000256" key="4">
    <source>
        <dbReference type="ARBA" id="ARBA00023155"/>
    </source>
</evidence>
<dbReference type="Pfam" id="PF00046">
    <property type="entry name" value="Homeodomain"/>
    <property type="match status" value="1"/>
</dbReference>
<dbReference type="InterPro" id="IPR001356">
    <property type="entry name" value="HD"/>
</dbReference>
<dbReference type="Gene3D" id="1.10.10.60">
    <property type="entry name" value="Homeodomain-like"/>
    <property type="match status" value="1"/>
</dbReference>
<dbReference type="GO" id="GO:0005634">
    <property type="term" value="C:nucleus"/>
    <property type="evidence" value="ECO:0007669"/>
    <property type="project" value="UniProtKB-SubCell"/>
</dbReference>
<sequence>MRTSFSRDQLDMLEGIFEKTRYPDIFLREQVAAQISVPEWRVNVWFRNRRAKARRLKKAQQQQQLLPVVENCALCGLPAVPQQPVAAVPAAAAATSAVIRAVQVKCRGKGKGRRRAVTARTKTTRQAAGGKRKSRRGTLRTKAVAADADK</sequence>
<dbReference type="Proteomes" id="UP000050741">
    <property type="component" value="Unassembled WGS sequence"/>
</dbReference>
<protein>
    <submittedName>
        <fullName evidence="11">Homeobox domain-containing protein</fullName>
    </submittedName>
</protein>
<evidence type="ECO:0000256" key="1">
    <source>
        <dbReference type="ARBA" id="ARBA00004123"/>
    </source>
</evidence>
<feature type="compositionally biased region" description="Basic residues" evidence="8">
    <location>
        <begin position="130"/>
        <end position="139"/>
    </location>
</feature>
<dbReference type="PANTHER" id="PTHR45793">
    <property type="entry name" value="HOMEOBOX PROTEIN"/>
    <property type="match status" value="1"/>
</dbReference>
<evidence type="ECO:0000256" key="8">
    <source>
        <dbReference type="SAM" id="MobiDB-lite"/>
    </source>
</evidence>
<dbReference type="AlphaFoldDB" id="A0A183C662"/>
<evidence type="ECO:0000313" key="10">
    <source>
        <dbReference type="Proteomes" id="UP000050741"/>
    </source>
</evidence>
<reference evidence="10" key="1">
    <citation type="submission" date="2014-05" db="EMBL/GenBank/DDBJ databases">
        <title>The genome and life-stage specific transcriptomes of Globodera pallida elucidate key aspects of plant parasitism by a cyst nematode.</title>
        <authorList>
            <person name="Cotton J.A."/>
            <person name="Lilley C.J."/>
            <person name="Jones L.M."/>
            <person name="Kikuchi T."/>
            <person name="Reid A.J."/>
            <person name="Thorpe P."/>
            <person name="Tsai I.J."/>
            <person name="Beasley H."/>
            <person name="Blok V."/>
            <person name="Cock P.J.A."/>
            <person name="Van den Akker S.E."/>
            <person name="Holroyd N."/>
            <person name="Hunt M."/>
            <person name="Mantelin S."/>
            <person name="Naghra H."/>
            <person name="Pain A."/>
            <person name="Palomares-Rius J.E."/>
            <person name="Zarowiecki M."/>
            <person name="Berriman M."/>
            <person name="Jones J.T."/>
            <person name="Urwin P.E."/>
        </authorList>
    </citation>
    <scope>NUCLEOTIDE SEQUENCE [LARGE SCALE GENOMIC DNA]</scope>
    <source>
        <strain evidence="10">Lindley</strain>
    </source>
</reference>
<dbReference type="SMART" id="SM00389">
    <property type="entry name" value="HOX"/>
    <property type="match status" value="1"/>
</dbReference>
<dbReference type="PANTHER" id="PTHR45793:SF5">
    <property type="entry name" value="HOMEOTIC PROTEIN OCELLILESS"/>
    <property type="match status" value="1"/>
</dbReference>
<dbReference type="InterPro" id="IPR009057">
    <property type="entry name" value="Homeodomain-like_sf"/>
</dbReference>
<keyword evidence="2" id="KW-0217">Developmental protein</keyword>
<keyword evidence="5 6" id="KW-0539">Nucleus</keyword>
<feature type="region of interest" description="Disordered" evidence="8">
    <location>
        <begin position="110"/>
        <end position="150"/>
    </location>
</feature>
<dbReference type="InterPro" id="IPR017970">
    <property type="entry name" value="Homeobox_CS"/>
</dbReference>
<organism evidence="10 11">
    <name type="scientific">Globodera pallida</name>
    <name type="common">Potato cyst nematode worm</name>
    <name type="synonym">Heterodera pallida</name>
    <dbReference type="NCBI Taxonomy" id="36090"/>
    <lineage>
        <taxon>Eukaryota</taxon>
        <taxon>Metazoa</taxon>
        <taxon>Ecdysozoa</taxon>
        <taxon>Nematoda</taxon>
        <taxon>Chromadorea</taxon>
        <taxon>Rhabditida</taxon>
        <taxon>Tylenchina</taxon>
        <taxon>Tylenchomorpha</taxon>
        <taxon>Tylenchoidea</taxon>
        <taxon>Heteroderidae</taxon>
        <taxon>Heteroderinae</taxon>
        <taxon>Globodera</taxon>
    </lineage>
</organism>
<keyword evidence="10" id="KW-1185">Reference proteome</keyword>
<evidence type="ECO:0000256" key="5">
    <source>
        <dbReference type="ARBA" id="ARBA00023242"/>
    </source>
</evidence>
<reference evidence="11" key="2">
    <citation type="submission" date="2016-06" db="UniProtKB">
        <authorList>
            <consortium name="WormBaseParasite"/>
        </authorList>
    </citation>
    <scope>IDENTIFICATION</scope>
</reference>
<feature type="compositionally biased region" description="Low complexity" evidence="8">
    <location>
        <begin position="118"/>
        <end position="129"/>
    </location>
</feature>
<dbReference type="PROSITE" id="PS50071">
    <property type="entry name" value="HOMEOBOX_2"/>
    <property type="match status" value="1"/>
</dbReference>
<evidence type="ECO:0000313" key="11">
    <source>
        <dbReference type="WBParaSite" id="GPLIN_000835700"/>
    </source>
</evidence>
<dbReference type="SUPFAM" id="SSF46689">
    <property type="entry name" value="Homeodomain-like"/>
    <property type="match status" value="1"/>
</dbReference>
<evidence type="ECO:0000256" key="3">
    <source>
        <dbReference type="ARBA" id="ARBA00023125"/>
    </source>
</evidence>